<proteinExistence type="predicted"/>
<evidence type="ECO:0008006" key="4">
    <source>
        <dbReference type="Google" id="ProtNLM"/>
    </source>
</evidence>
<dbReference type="EMBL" id="JAJGAK010000001">
    <property type="protein sequence ID" value="MCC8362018.1"/>
    <property type="molecule type" value="Genomic_DNA"/>
</dbReference>
<evidence type="ECO:0000256" key="1">
    <source>
        <dbReference type="SAM" id="SignalP"/>
    </source>
</evidence>
<protein>
    <recommendedName>
        <fullName evidence="4">Lipoprotein</fullName>
    </recommendedName>
</protein>
<feature type="chain" id="PRO_5045171805" description="Lipoprotein" evidence="1">
    <location>
        <begin position="25"/>
        <end position="169"/>
    </location>
</feature>
<dbReference type="Proteomes" id="UP001165293">
    <property type="component" value="Unassembled WGS sequence"/>
</dbReference>
<evidence type="ECO:0000313" key="2">
    <source>
        <dbReference type="EMBL" id="MCC8362018.1"/>
    </source>
</evidence>
<keyword evidence="3" id="KW-1185">Reference proteome</keyword>
<organism evidence="2 3">
    <name type="scientific">Noviluteimonas lactosilytica</name>
    <dbReference type="NCBI Taxonomy" id="2888523"/>
    <lineage>
        <taxon>Bacteria</taxon>
        <taxon>Pseudomonadati</taxon>
        <taxon>Pseudomonadota</taxon>
        <taxon>Gammaproteobacteria</taxon>
        <taxon>Lysobacterales</taxon>
        <taxon>Lysobacteraceae</taxon>
        <taxon>Noviluteimonas</taxon>
    </lineage>
</organism>
<feature type="signal peptide" evidence="1">
    <location>
        <begin position="1"/>
        <end position="24"/>
    </location>
</feature>
<sequence>MPKQFAAMMLLLLCAGVAGQPASACGFLFDTVDASESGMGAALLLNEDMLVVTSDGYRMVDCRRGGWPVCFTSPYMRLAIPEVATEDWSDDGTRYERASQRTVKVGERDVPVAVIRSVQENGGFEFYYSDVDGLVGWKHDYVALDGERVSDVLWFQPKQPGESGCRLKR</sequence>
<name>A0ABS8JEK6_9GAMM</name>
<comment type="caution">
    <text evidence="2">The sequence shown here is derived from an EMBL/GenBank/DDBJ whole genome shotgun (WGS) entry which is preliminary data.</text>
</comment>
<dbReference type="RefSeq" id="WP_230525654.1">
    <property type="nucleotide sequence ID" value="NZ_JAJGAK010000001.1"/>
</dbReference>
<evidence type="ECO:0000313" key="3">
    <source>
        <dbReference type="Proteomes" id="UP001165293"/>
    </source>
</evidence>
<gene>
    <name evidence="2" type="ORF">LK996_02820</name>
</gene>
<keyword evidence="1" id="KW-0732">Signal</keyword>
<accession>A0ABS8JEK6</accession>
<reference evidence="2" key="1">
    <citation type="submission" date="2021-10" db="EMBL/GenBank/DDBJ databases">
        <authorList>
            <person name="Lyu M."/>
            <person name="Wang X."/>
            <person name="Meng X."/>
            <person name="Xu K."/>
        </authorList>
    </citation>
    <scope>NUCLEOTIDE SEQUENCE</scope>
    <source>
        <strain evidence="2">A6</strain>
    </source>
</reference>